<proteinExistence type="predicted"/>
<reference evidence="2" key="1">
    <citation type="submission" date="2016-11" db="UniProtKB">
        <authorList>
            <consortium name="WormBaseParasite"/>
        </authorList>
    </citation>
    <scope>IDENTIFICATION</scope>
</reference>
<organism evidence="1 2">
    <name type="scientific">Macrostomum lignano</name>
    <dbReference type="NCBI Taxonomy" id="282301"/>
    <lineage>
        <taxon>Eukaryota</taxon>
        <taxon>Metazoa</taxon>
        <taxon>Spiralia</taxon>
        <taxon>Lophotrochozoa</taxon>
        <taxon>Platyhelminthes</taxon>
        <taxon>Rhabditophora</taxon>
        <taxon>Macrostomorpha</taxon>
        <taxon>Macrostomida</taxon>
        <taxon>Macrostomidae</taxon>
        <taxon>Macrostomum</taxon>
    </lineage>
</organism>
<dbReference type="WBParaSite" id="maker-uti_cns_0002125-snap-gene-0.8-mRNA-1">
    <property type="protein sequence ID" value="maker-uti_cns_0002125-snap-gene-0.8-mRNA-1"/>
    <property type="gene ID" value="maker-uti_cns_0002125-snap-gene-0.8"/>
</dbReference>
<protein>
    <submittedName>
        <fullName evidence="2">Uncharacterized protein</fullName>
    </submittedName>
</protein>
<evidence type="ECO:0000313" key="2">
    <source>
        <dbReference type="WBParaSite" id="maker-uti_cns_0002125-snap-gene-0.8-mRNA-1"/>
    </source>
</evidence>
<sequence>MKPQKLSSLPT</sequence>
<evidence type="ECO:0000313" key="1">
    <source>
        <dbReference type="Proteomes" id="UP000095280"/>
    </source>
</evidence>
<keyword evidence="1" id="KW-1185">Reference proteome</keyword>
<name>A0A1I8GJ46_9PLAT</name>
<dbReference type="Proteomes" id="UP000095280">
    <property type="component" value="Unplaced"/>
</dbReference>
<accession>A0A1I8GJ46</accession>